<evidence type="ECO:0000313" key="2">
    <source>
        <dbReference type="Proteomes" id="UP001150942"/>
    </source>
</evidence>
<name>A0A9W9T4Z6_9EURO</name>
<gene>
    <name evidence="1" type="ORF">N7449_003154</name>
</gene>
<proteinExistence type="predicted"/>
<dbReference type="AlphaFoldDB" id="A0A9W9T4Z6"/>
<organism evidence="1 2">
    <name type="scientific">Penicillium cf. viridicatum</name>
    <dbReference type="NCBI Taxonomy" id="2972119"/>
    <lineage>
        <taxon>Eukaryota</taxon>
        <taxon>Fungi</taxon>
        <taxon>Dikarya</taxon>
        <taxon>Ascomycota</taxon>
        <taxon>Pezizomycotina</taxon>
        <taxon>Eurotiomycetes</taxon>
        <taxon>Eurotiomycetidae</taxon>
        <taxon>Eurotiales</taxon>
        <taxon>Aspergillaceae</taxon>
        <taxon>Penicillium</taxon>
    </lineage>
</organism>
<dbReference type="OrthoDB" id="4364634at2759"/>
<reference evidence="1" key="1">
    <citation type="submission" date="2022-11" db="EMBL/GenBank/DDBJ databases">
        <authorList>
            <person name="Petersen C."/>
        </authorList>
    </citation>
    <scope>NUCLEOTIDE SEQUENCE</scope>
    <source>
        <strain evidence="1">IBT 20477</strain>
    </source>
</reference>
<comment type="caution">
    <text evidence="1">The sequence shown here is derived from an EMBL/GenBank/DDBJ whole genome shotgun (WGS) entry which is preliminary data.</text>
</comment>
<keyword evidence="2" id="KW-1185">Reference proteome</keyword>
<evidence type="ECO:0000313" key="1">
    <source>
        <dbReference type="EMBL" id="KAJ5208775.1"/>
    </source>
</evidence>
<sequence>MEEDTKVIDDMTECPYVVGNKITLQLEGRPVQATIVKTFEPWANSCAMVLSFDSNLSALGIEGNVVLKVYDRRFSTEQRTYWKTDPWTPEIERDLYEYLCSDKGIKFAIQHEKFCIKE</sequence>
<accession>A0A9W9T4Z6</accession>
<reference evidence="1" key="2">
    <citation type="journal article" date="2023" name="IMA Fungus">
        <title>Comparative genomic study of the Penicillium genus elucidates a diverse pangenome and 15 lateral gene transfer events.</title>
        <authorList>
            <person name="Petersen C."/>
            <person name="Sorensen T."/>
            <person name="Nielsen M.R."/>
            <person name="Sondergaard T.E."/>
            <person name="Sorensen J.L."/>
            <person name="Fitzpatrick D.A."/>
            <person name="Frisvad J.C."/>
            <person name="Nielsen K.L."/>
        </authorList>
    </citation>
    <scope>NUCLEOTIDE SEQUENCE</scope>
    <source>
        <strain evidence="1">IBT 20477</strain>
    </source>
</reference>
<dbReference type="Proteomes" id="UP001150942">
    <property type="component" value="Unassembled WGS sequence"/>
</dbReference>
<dbReference type="EMBL" id="JAPQKQ010000002">
    <property type="protein sequence ID" value="KAJ5208775.1"/>
    <property type="molecule type" value="Genomic_DNA"/>
</dbReference>
<protein>
    <submittedName>
        <fullName evidence="1">Uncharacterized protein</fullName>
    </submittedName>
</protein>